<keyword evidence="2" id="KW-1185">Reference proteome</keyword>
<organism evidence="1 2">
    <name type="scientific">Namhaeicola litoreus</name>
    <dbReference type="NCBI Taxonomy" id="1052145"/>
    <lineage>
        <taxon>Bacteria</taxon>
        <taxon>Pseudomonadati</taxon>
        <taxon>Bacteroidota</taxon>
        <taxon>Flavobacteriia</taxon>
        <taxon>Flavobacteriales</taxon>
        <taxon>Flavobacteriaceae</taxon>
        <taxon>Namhaeicola</taxon>
    </lineage>
</organism>
<evidence type="ECO:0000313" key="1">
    <source>
        <dbReference type="EMBL" id="MFD1316644.1"/>
    </source>
</evidence>
<accession>A0ABW3Y4R9</accession>
<dbReference type="RefSeq" id="WP_377179821.1">
    <property type="nucleotide sequence ID" value="NZ_JBHTMY010000003.1"/>
</dbReference>
<proteinExistence type="predicted"/>
<protein>
    <recommendedName>
        <fullName evidence="3">Outer membrane protein beta-barrel domain-containing protein</fullName>
    </recommendedName>
</protein>
<reference evidence="2" key="1">
    <citation type="journal article" date="2019" name="Int. J. Syst. Evol. Microbiol.">
        <title>The Global Catalogue of Microorganisms (GCM) 10K type strain sequencing project: providing services to taxonomists for standard genome sequencing and annotation.</title>
        <authorList>
            <consortium name="The Broad Institute Genomics Platform"/>
            <consortium name="The Broad Institute Genome Sequencing Center for Infectious Disease"/>
            <person name="Wu L."/>
            <person name="Ma J."/>
        </authorList>
    </citation>
    <scope>NUCLEOTIDE SEQUENCE [LARGE SCALE GENOMIC DNA]</scope>
    <source>
        <strain evidence="2">CCUG 61485</strain>
    </source>
</reference>
<name>A0ABW3Y4R9_9FLAO</name>
<sequence length="271" mass="31108">MRELIIILLLTSFGYGQSAHVQNPLLSDRFLVTVGIYWPSDDYAVGVNGSSQKNNSFDFDENFNVKNNHITPVIGFHWRFTKKWHLNTEYFQLGYKRRATLENDIQWGDYTFKAGTSAEAGISLNMYRIALGRTIYQNDRFLMIGGLGLHAMNIKAFIEGNAYINDEQFSSERVSVKGVAPLPNITLTSLYVFSKKISGSFRIDWFALNIDQFSGGLWDINPILYFQAFEHLGFSMGYNFFDFNFEFDDQNWKGTFETIYHGPSIGITSNF</sequence>
<evidence type="ECO:0000313" key="2">
    <source>
        <dbReference type="Proteomes" id="UP001597201"/>
    </source>
</evidence>
<gene>
    <name evidence="1" type="ORF">ACFQ39_13545</name>
</gene>
<dbReference type="EMBL" id="JBHTMY010000003">
    <property type="protein sequence ID" value="MFD1316644.1"/>
    <property type="molecule type" value="Genomic_DNA"/>
</dbReference>
<comment type="caution">
    <text evidence="1">The sequence shown here is derived from an EMBL/GenBank/DDBJ whole genome shotgun (WGS) entry which is preliminary data.</text>
</comment>
<evidence type="ECO:0008006" key="3">
    <source>
        <dbReference type="Google" id="ProtNLM"/>
    </source>
</evidence>
<dbReference type="Proteomes" id="UP001597201">
    <property type="component" value="Unassembled WGS sequence"/>
</dbReference>